<dbReference type="GO" id="GO:0015288">
    <property type="term" value="F:porin activity"/>
    <property type="evidence" value="ECO:0007669"/>
    <property type="project" value="UniProtKB-KW"/>
</dbReference>
<evidence type="ECO:0000313" key="13">
    <source>
        <dbReference type="EMBL" id="TDX84325.1"/>
    </source>
</evidence>
<dbReference type="Pfam" id="PF02412">
    <property type="entry name" value="TSP_3"/>
    <property type="match status" value="6"/>
</dbReference>
<dbReference type="RefSeq" id="WP_133944345.1">
    <property type="nucleotide sequence ID" value="NZ_SOEO01000002.1"/>
</dbReference>
<dbReference type="Pfam" id="PF00691">
    <property type="entry name" value="OmpA"/>
    <property type="match status" value="1"/>
</dbReference>
<dbReference type="GO" id="GO:0046930">
    <property type="term" value="C:pore complex"/>
    <property type="evidence" value="ECO:0007669"/>
    <property type="project" value="UniProtKB-KW"/>
</dbReference>
<evidence type="ECO:0000256" key="9">
    <source>
        <dbReference type="ARBA" id="ARBA00023237"/>
    </source>
</evidence>
<comment type="caution">
    <text evidence="13">The sequence shown here is derived from an EMBL/GenBank/DDBJ whole genome shotgun (WGS) entry which is preliminary data.</text>
</comment>
<keyword evidence="9" id="KW-0998">Cell outer membrane</keyword>
<name>A0A4R8I7B6_9FLAO</name>
<protein>
    <submittedName>
        <fullName evidence="13">Thrombospondin type 3 repeat-containing protein</fullName>
    </submittedName>
</protein>
<evidence type="ECO:0000256" key="1">
    <source>
        <dbReference type="ARBA" id="ARBA00004571"/>
    </source>
</evidence>
<evidence type="ECO:0000256" key="7">
    <source>
        <dbReference type="ARBA" id="ARBA00023114"/>
    </source>
</evidence>
<dbReference type="InterPro" id="IPR036737">
    <property type="entry name" value="OmpA-like_sf"/>
</dbReference>
<keyword evidence="8 10" id="KW-0472">Membrane</keyword>
<dbReference type="GO" id="GO:0006811">
    <property type="term" value="P:monoatomic ion transport"/>
    <property type="evidence" value="ECO:0007669"/>
    <property type="project" value="UniProtKB-KW"/>
</dbReference>
<evidence type="ECO:0000256" key="6">
    <source>
        <dbReference type="ARBA" id="ARBA00023065"/>
    </source>
</evidence>
<evidence type="ECO:0000313" key="14">
    <source>
        <dbReference type="Proteomes" id="UP000295313"/>
    </source>
</evidence>
<reference evidence="13 14" key="1">
    <citation type="submission" date="2019-03" db="EMBL/GenBank/DDBJ databases">
        <title>Genomic Encyclopedia of Type Strains, Phase III (KMG-III): the genomes of soil and plant-associated and newly described type strains.</title>
        <authorList>
            <person name="Whitman W."/>
        </authorList>
    </citation>
    <scope>NUCLEOTIDE SEQUENCE [LARGE SCALE GENOMIC DNA]</scope>
    <source>
        <strain evidence="13 14">CGMCC 1.12802</strain>
    </source>
</reference>
<dbReference type="InterPro" id="IPR006664">
    <property type="entry name" value="OMP_bac"/>
</dbReference>
<dbReference type="SUPFAM" id="SSF103088">
    <property type="entry name" value="OmpA-like"/>
    <property type="match status" value="1"/>
</dbReference>
<dbReference type="InterPro" id="IPR006665">
    <property type="entry name" value="OmpA-like"/>
</dbReference>
<evidence type="ECO:0000256" key="3">
    <source>
        <dbReference type="ARBA" id="ARBA00022452"/>
    </source>
</evidence>
<sequence length="555" mass="59013">MKNLKLGITALALTVASTVFAQTTTNPWVIGVGAHGVNHVAQRNNFSNTFSLRNFEQNLFGVSKYSITPPLSKLTVARSLSKGIVLDWQTTVGNVDNKRFAMEKEFFLMTGLGLQFKGAGLLWDEESWFDPYLRVGANYLRHDYSGMSFPVTDTKATVGGGTYNAFNEDGDAGKANHFTVSTGAGINFWVTKNFGLGVQGDYVSTPIDKSGIANFWQASASLLFRFGNTDRDKDGIPDKEDACPDVPGLPEFQGCPDTDGDGIPDKDDQCPDVAGPKENNGCPWPDTDGDGVLDKDDACPDVAGPAENKGCPWPDTDGDGVLDKDDACPDVAGPAENKGCPWPDTDGDGVLDKDDACPDVAGPAENKGCPWPDTDGDGVLDKDDACPTVPGLAQYQGCPKPASVYGEEATGALTNLLFDFNKATLRPESAGKIEQAASILNGAKDATFLVTGHTDAKGAEAYNLKLSRQRAASVVAALEAKGVNPSQLKSIGVGERDAKVSEKATDAERQADRRVVVEAVNGAAWEALQKSDLPVVEKKVVKKAPAKKKATKKRK</sequence>
<evidence type="ECO:0000256" key="10">
    <source>
        <dbReference type="PROSITE-ProRule" id="PRU00473"/>
    </source>
</evidence>
<dbReference type="SUPFAM" id="SSF103647">
    <property type="entry name" value="TSP type-3 repeat"/>
    <property type="match status" value="2"/>
</dbReference>
<feature type="signal peptide" evidence="11">
    <location>
        <begin position="1"/>
        <end position="21"/>
    </location>
</feature>
<dbReference type="Gene3D" id="4.10.1080.10">
    <property type="entry name" value="TSP type-3 repeat"/>
    <property type="match status" value="1"/>
</dbReference>
<evidence type="ECO:0000256" key="11">
    <source>
        <dbReference type="SAM" id="SignalP"/>
    </source>
</evidence>
<keyword evidence="2" id="KW-0813">Transport</keyword>
<dbReference type="GO" id="GO:0009279">
    <property type="term" value="C:cell outer membrane"/>
    <property type="evidence" value="ECO:0007669"/>
    <property type="project" value="UniProtKB-SubCell"/>
</dbReference>
<dbReference type="AlphaFoldDB" id="A0A4R8I7B6"/>
<keyword evidence="3" id="KW-1134">Transmembrane beta strand</keyword>
<dbReference type="InterPro" id="IPR050330">
    <property type="entry name" value="Bact_OuterMem_StrucFunc"/>
</dbReference>
<keyword evidence="6" id="KW-0406">Ion transport</keyword>
<dbReference type="InterPro" id="IPR028974">
    <property type="entry name" value="TSP_type-3_rpt"/>
</dbReference>
<feature type="domain" description="OmpA-like" evidence="12">
    <location>
        <begin position="405"/>
        <end position="523"/>
    </location>
</feature>
<evidence type="ECO:0000256" key="5">
    <source>
        <dbReference type="ARBA" id="ARBA00022729"/>
    </source>
</evidence>
<evidence type="ECO:0000256" key="2">
    <source>
        <dbReference type="ARBA" id="ARBA00022448"/>
    </source>
</evidence>
<dbReference type="PANTHER" id="PTHR30329:SF21">
    <property type="entry name" value="LIPOPROTEIN YIAD-RELATED"/>
    <property type="match status" value="1"/>
</dbReference>
<dbReference type="InterPro" id="IPR011250">
    <property type="entry name" value="OMP/PagP_B-barrel"/>
</dbReference>
<keyword evidence="5 11" id="KW-0732">Signal</keyword>
<dbReference type="EMBL" id="SOEO01000002">
    <property type="protein sequence ID" value="TDX84325.1"/>
    <property type="molecule type" value="Genomic_DNA"/>
</dbReference>
<dbReference type="Proteomes" id="UP000295313">
    <property type="component" value="Unassembled WGS sequence"/>
</dbReference>
<dbReference type="Gene3D" id="3.30.1330.60">
    <property type="entry name" value="OmpA-like domain"/>
    <property type="match status" value="1"/>
</dbReference>
<organism evidence="13 14">
    <name type="scientific">Epilithonimonas xixisoli</name>
    <dbReference type="NCBI Taxonomy" id="1476462"/>
    <lineage>
        <taxon>Bacteria</taxon>
        <taxon>Pseudomonadati</taxon>
        <taxon>Bacteroidota</taxon>
        <taxon>Flavobacteriia</taxon>
        <taxon>Flavobacteriales</taxon>
        <taxon>Weeksellaceae</taxon>
        <taxon>Chryseobacterium group</taxon>
        <taxon>Epilithonimonas</taxon>
    </lineage>
</organism>
<dbReference type="PANTHER" id="PTHR30329">
    <property type="entry name" value="STATOR ELEMENT OF FLAGELLAR MOTOR COMPLEX"/>
    <property type="match status" value="1"/>
</dbReference>
<gene>
    <name evidence="13" type="ORF">B0I22_1939</name>
</gene>
<keyword evidence="14" id="KW-1185">Reference proteome</keyword>
<dbReference type="CDD" id="cd07185">
    <property type="entry name" value="OmpA_C-like"/>
    <property type="match status" value="1"/>
</dbReference>
<evidence type="ECO:0000256" key="8">
    <source>
        <dbReference type="ARBA" id="ARBA00023136"/>
    </source>
</evidence>
<dbReference type="GO" id="GO:0007155">
    <property type="term" value="P:cell adhesion"/>
    <property type="evidence" value="ECO:0007669"/>
    <property type="project" value="InterPro"/>
</dbReference>
<proteinExistence type="predicted"/>
<keyword evidence="4" id="KW-0812">Transmembrane</keyword>
<accession>A0A4R8I7B6</accession>
<dbReference type="SUPFAM" id="SSF56925">
    <property type="entry name" value="OMPA-like"/>
    <property type="match status" value="1"/>
</dbReference>
<dbReference type="PROSITE" id="PS51123">
    <property type="entry name" value="OMPA_2"/>
    <property type="match status" value="1"/>
</dbReference>
<feature type="chain" id="PRO_5020462622" evidence="11">
    <location>
        <begin position="22"/>
        <end position="555"/>
    </location>
</feature>
<dbReference type="OrthoDB" id="9805336at2"/>
<dbReference type="GO" id="GO:0005509">
    <property type="term" value="F:calcium ion binding"/>
    <property type="evidence" value="ECO:0007669"/>
    <property type="project" value="InterPro"/>
</dbReference>
<dbReference type="InterPro" id="IPR003367">
    <property type="entry name" value="Thrombospondin_3-like_rpt"/>
</dbReference>
<evidence type="ECO:0000259" key="12">
    <source>
        <dbReference type="PROSITE" id="PS51123"/>
    </source>
</evidence>
<keyword evidence="7" id="KW-0626">Porin</keyword>
<comment type="subcellular location">
    <subcellularLocation>
        <location evidence="1">Cell outer membrane</location>
        <topology evidence="1">Multi-pass membrane protein</topology>
    </subcellularLocation>
</comment>
<dbReference type="PRINTS" id="PR01021">
    <property type="entry name" value="OMPADOMAIN"/>
</dbReference>
<evidence type="ECO:0000256" key="4">
    <source>
        <dbReference type="ARBA" id="ARBA00022692"/>
    </source>
</evidence>